<dbReference type="SUPFAM" id="SSF57997">
    <property type="entry name" value="Tropomyosin"/>
    <property type="match status" value="1"/>
</dbReference>
<dbReference type="AlphaFoldDB" id="H8X2E5"/>
<feature type="coiled-coil region" evidence="1">
    <location>
        <begin position="193"/>
        <end position="335"/>
    </location>
</feature>
<feature type="compositionally biased region" description="Polar residues" evidence="2">
    <location>
        <begin position="98"/>
        <end position="109"/>
    </location>
</feature>
<accession>H8X2E5</accession>
<feature type="region of interest" description="Disordered" evidence="2">
    <location>
        <begin position="363"/>
        <end position="390"/>
    </location>
</feature>
<protein>
    <submittedName>
        <fullName evidence="4">Bik1 protein</fullName>
    </submittedName>
</protein>
<feature type="domain" description="CAP-Gly" evidence="3">
    <location>
        <begin position="24"/>
        <end position="71"/>
    </location>
</feature>
<dbReference type="PANTHER" id="PTHR18916:SF83">
    <property type="entry name" value="TIP ELONGATION PROTEIN 1"/>
    <property type="match status" value="1"/>
</dbReference>
<keyword evidence="1" id="KW-0175">Coiled coil</keyword>
<evidence type="ECO:0000259" key="3">
    <source>
        <dbReference type="PROSITE" id="PS50245"/>
    </source>
</evidence>
<dbReference type="SUPFAM" id="SSF74924">
    <property type="entry name" value="Cap-Gly domain"/>
    <property type="match status" value="1"/>
</dbReference>
<feature type="compositionally biased region" description="Polar residues" evidence="2">
    <location>
        <begin position="130"/>
        <end position="141"/>
    </location>
</feature>
<dbReference type="KEGG" id="cot:CORT_0C01150"/>
<feature type="region of interest" description="Disordered" evidence="2">
    <location>
        <begin position="89"/>
        <end position="173"/>
    </location>
</feature>
<dbReference type="Pfam" id="PF01302">
    <property type="entry name" value="CAP_GLY"/>
    <property type="match status" value="1"/>
</dbReference>
<dbReference type="SMART" id="SM01052">
    <property type="entry name" value="CAP_GLY"/>
    <property type="match status" value="1"/>
</dbReference>
<evidence type="ECO:0000256" key="1">
    <source>
        <dbReference type="SAM" id="Coils"/>
    </source>
</evidence>
<feature type="compositionally biased region" description="Basic and acidic residues" evidence="2">
    <location>
        <begin position="142"/>
        <end position="159"/>
    </location>
</feature>
<proteinExistence type="predicted"/>
<dbReference type="InterPro" id="IPR000938">
    <property type="entry name" value="CAP-Gly_domain"/>
</dbReference>
<dbReference type="Proteomes" id="UP000005018">
    <property type="component" value="Chromosome 3"/>
</dbReference>
<keyword evidence="5" id="KW-1185">Reference proteome</keyword>
<organism evidence="4 5">
    <name type="scientific">Candida orthopsilosis (strain 90-125)</name>
    <name type="common">Yeast</name>
    <dbReference type="NCBI Taxonomy" id="1136231"/>
    <lineage>
        <taxon>Eukaryota</taxon>
        <taxon>Fungi</taxon>
        <taxon>Dikarya</taxon>
        <taxon>Ascomycota</taxon>
        <taxon>Saccharomycotina</taxon>
        <taxon>Pichiomycetes</taxon>
        <taxon>Debaryomycetaceae</taxon>
        <taxon>Candida/Lodderomyces clade</taxon>
        <taxon>Candida</taxon>
    </lineage>
</organism>
<sequence>MSDLIGLRVSVPNASGHGHIRYIGPIRNKTGLFAGLELQGSLATSRGKNSGSVDGVQYFTVGVPKSGLFLPYDRLRSVNTQLPDVKSIETGRKDLDETTNLATPTSRFSPMSKPPYHSVQRSSVKLYHQINGQSTSNQQDYNLEHRRDSSWSLDQHRSEASTTPLRSPLTPSNTYHEAKLNLLDDQLYKTENGHNYREQIEELNKLIRDKDRKLENFNKQRMEWHSAMDDLIAVQQDGITVFEEKIQELEDINENQVARIEALKQELQSSDKKVEELERECSELRAYSKTNDVAEEAAAKIQSLEETCKNYSNQIESLQKELIAANEKIKSLEEHGNDVHRVTEKRNLAPSIQSERLISLSTVSSDFGPSGTSDTTKAMRSGTDDGLLDNIQDLPLYKPSSLTDPSEGRTDWCGLCERDGHSSINCPFENDIF</sequence>
<dbReference type="RefSeq" id="XP_003868396.1">
    <property type="nucleotide sequence ID" value="XM_003868348.1"/>
</dbReference>
<dbReference type="GeneID" id="14539774"/>
<feature type="compositionally biased region" description="Polar residues" evidence="2">
    <location>
        <begin position="363"/>
        <end position="378"/>
    </location>
</feature>
<dbReference type="HOGENOM" id="CLU_031641_0_0_1"/>
<dbReference type="PROSITE" id="PS50245">
    <property type="entry name" value="CAP_GLY_2"/>
    <property type="match status" value="1"/>
</dbReference>
<feature type="compositionally biased region" description="Polar residues" evidence="2">
    <location>
        <begin position="160"/>
        <end position="173"/>
    </location>
</feature>
<gene>
    <name evidence="4" type="ORF">CORT_0C01150</name>
</gene>
<dbReference type="EMBL" id="HE681721">
    <property type="protein sequence ID" value="CCG25492.1"/>
    <property type="molecule type" value="Genomic_DNA"/>
</dbReference>
<dbReference type="InterPro" id="IPR036859">
    <property type="entry name" value="CAP-Gly_dom_sf"/>
</dbReference>
<name>H8X2E5_CANO9</name>
<evidence type="ECO:0000313" key="4">
    <source>
        <dbReference type="EMBL" id="CCG25492.1"/>
    </source>
</evidence>
<dbReference type="OrthoDB" id="2130750at2759"/>
<dbReference type="eggNOG" id="KOG4568">
    <property type="taxonomic scope" value="Eukaryota"/>
</dbReference>
<reference evidence="4 5" key="1">
    <citation type="journal article" date="2012" name="PLoS ONE">
        <title>Sequence and analysis of the genome of the pathogenic yeast Candida orthopsilosis.</title>
        <authorList>
            <person name="Riccombeni A."/>
            <person name="Vidanes G."/>
            <person name="Proux-Wera E."/>
            <person name="Wolfe K.H."/>
            <person name="Butler G."/>
        </authorList>
    </citation>
    <scope>NUCLEOTIDE SEQUENCE [LARGE SCALE GENOMIC DNA]</scope>
    <source>
        <strain evidence="4 5">Co 90-125</strain>
    </source>
</reference>
<evidence type="ECO:0000313" key="5">
    <source>
        <dbReference type="Proteomes" id="UP000005018"/>
    </source>
</evidence>
<dbReference type="PANTHER" id="PTHR18916">
    <property type="entry name" value="DYNACTIN 1-RELATED MICROTUBULE-BINDING"/>
    <property type="match status" value="1"/>
</dbReference>
<dbReference type="Gene3D" id="2.30.30.190">
    <property type="entry name" value="CAP Gly-rich-like domain"/>
    <property type="match status" value="1"/>
</dbReference>
<evidence type="ECO:0000256" key="2">
    <source>
        <dbReference type="SAM" id="MobiDB-lite"/>
    </source>
</evidence>